<evidence type="ECO:0000256" key="7">
    <source>
        <dbReference type="ARBA" id="ARBA00023004"/>
    </source>
</evidence>
<name>A0ABT4JR64_9GAMM</name>
<dbReference type="InterPro" id="IPR026259">
    <property type="entry name" value="MauG/Cytc_peroxidase"/>
</dbReference>
<evidence type="ECO:0000313" key="10">
    <source>
        <dbReference type="EMBL" id="MCZ2720878.1"/>
    </source>
</evidence>
<keyword evidence="2 8" id="KW-0349">Heme</keyword>
<keyword evidence="4" id="KW-0732">Signal</keyword>
<keyword evidence="3 8" id="KW-0479">Metal-binding</keyword>
<keyword evidence="7 8" id="KW-0408">Iron</keyword>
<feature type="domain" description="Cytochrome c" evidence="9">
    <location>
        <begin position="37"/>
        <end position="143"/>
    </location>
</feature>
<evidence type="ECO:0000256" key="6">
    <source>
        <dbReference type="ARBA" id="ARBA00023002"/>
    </source>
</evidence>
<keyword evidence="6" id="KW-0560">Oxidoreductase</keyword>
<proteinExistence type="predicted"/>
<comment type="caution">
    <text evidence="10">The sequence shown here is derived from an EMBL/GenBank/DDBJ whole genome shotgun (WGS) entry which is preliminary data.</text>
</comment>
<dbReference type="SUPFAM" id="SSF46626">
    <property type="entry name" value="Cytochrome c"/>
    <property type="match status" value="2"/>
</dbReference>
<reference evidence="10" key="1">
    <citation type="submission" date="2022-12" db="EMBL/GenBank/DDBJ databases">
        <title>Marinomonas 15G1-11 sp. nov, isolated from marine algae.</title>
        <authorList>
            <person name="Butt M."/>
            <person name="Choi D.G."/>
            <person name="Kim J.M."/>
            <person name="Lee J.K."/>
            <person name="Baek J.H."/>
            <person name="Jeon C.O."/>
        </authorList>
    </citation>
    <scope>NUCLEOTIDE SEQUENCE</scope>
    <source>
        <strain evidence="10">15G1-11</strain>
    </source>
</reference>
<evidence type="ECO:0000259" key="9">
    <source>
        <dbReference type="PROSITE" id="PS51007"/>
    </source>
</evidence>
<evidence type="ECO:0000313" key="11">
    <source>
        <dbReference type="Proteomes" id="UP001149719"/>
    </source>
</evidence>
<dbReference type="Gene3D" id="1.10.760.10">
    <property type="entry name" value="Cytochrome c-like domain"/>
    <property type="match status" value="2"/>
</dbReference>
<dbReference type="InterPro" id="IPR004852">
    <property type="entry name" value="Di-haem_cyt_c_peroxidsae"/>
</dbReference>
<dbReference type="PANTHER" id="PTHR30600">
    <property type="entry name" value="CYTOCHROME C PEROXIDASE-RELATED"/>
    <property type="match status" value="1"/>
</dbReference>
<dbReference type="PROSITE" id="PS51007">
    <property type="entry name" value="CYTC"/>
    <property type="match status" value="2"/>
</dbReference>
<dbReference type="Pfam" id="PF03150">
    <property type="entry name" value="CCP_MauG"/>
    <property type="match status" value="1"/>
</dbReference>
<keyword evidence="11" id="KW-1185">Reference proteome</keyword>
<evidence type="ECO:0000256" key="1">
    <source>
        <dbReference type="ARBA" id="ARBA00004418"/>
    </source>
</evidence>
<dbReference type="InterPro" id="IPR009056">
    <property type="entry name" value="Cyt_c-like_dom"/>
</dbReference>
<dbReference type="PIRSF" id="PIRSF000294">
    <property type="entry name" value="Cytochrome-c_peroxidase"/>
    <property type="match status" value="1"/>
</dbReference>
<accession>A0ABT4JR64</accession>
<feature type="domain" description="Cytochrome c" evidence="9">
    <location>
        <begin position="183"/>
        <end position="302"/>
    </location>
</feature>
<dbReference type="InterPro" id="IPR051395">
    <property type="entry name" value="Cytochrome_c_Peroxidase/MauG"/>
</dbReference>
<evidence type="ECO:0000256" key="4">
    <source>
        <dbReference type="ARBA" id="ARBA00022729"/>
    </source>
</evidence>
<dbReference type="EMBL" id="JAPUBN010000011">
    <property type="protein sequence ID" value="MCZ2720878.1"/>
    <property type="molecule type" value="Genomic_DNA"/>
</dbReference>
<gene>
    <name evidence="10" type="ORF">O1D97_04265</name>
</gene>
<dbReference type="Proteomes" id="UP001149719">
    <property type="component" value="Unassembled WGS sequence"/>
</dbReference>
<dbReference type="RefSeq" id="WP_269123116.1">
    <property type="nucleotide sequence ID" value="NZ_JAPUBN010000011.1"/>
</dbReference>
<dbReference type="PANTHER" id="PTHR30600:SF7">
    <property type="entry name" value="CYTOCHROME C PEROXIDASE-RELATED"/>
    <property type="match status" value="1"/>
</dbReference>
<dbReference type="InterPro" id="IPR036909">
    <property type="entry name" value="Cyt_c-like_dom_sf"/>
</dbReference>
<sequence>MIKYIVALIVIPIFSVHAREEFAITPISYPDISKKIDQVMLGKSLFNDPILFDNGKSCAGCHLFSYGGAFPSALGAPEQARKINVPTVFNTSLNFRWHWDGEYKSLEEHVDNTIKIESSSYDTAWELLLQRLEDNVNYKKRFKQTYGEISKKHVLNSIVEYEKALIAPSLFDDHLKGSRKLSADALRGFHKFQRYGCISCHQGKNIGGNIIVPIGVINNFFATKKPLTQIDYGHYNVTGKERHKFYFKVPSLRNVARTAPYFHDGSAESLEKAVTMMAFYQLGLALDTKDVADIVSFLESLSGDPLTELME</sequence>
<organism evidence="10 11">
    <name type="scientific">Marinomonas phaeophyticola</name>
    <dbReference type="NCBI Taxonomy" id="3004091"/>
    <lineage>
        <taxon>Bacteria</taxon>
        <taxon>Pseudomonadati</taxon>
        <taxon>Pseudomonadota</taxon>
        <taxon>Gammaproteobacteria</taxon>
        <taxon>Oceanospirillales</taxon>
        <taxon>Oceanospirillaceae</taxon>
        <taxon>Marinomonas</taxon>
    </lineage>
</organism>
<evidence type="ECO:0000256" key="8">
    <source>
        <dbReference type="PROSITE-ProRule" id="PRU00433"/>
    </source>
</evidence>
<keyword evidence="5" id="KW-0574">Periplasm</keyword>
<evidence type="ECO:0000256" key="3">
    <source>
        <dbReference type="ARBA" id="ARBA00022723"/>
    </source>
</evidence>
<evidence type="ECO:0000256" key="2">
    <source>
        <dbReference type="ARBA" id="ARBA00022617"/>
    </source>
</evidence>
<protein>
    <submittedName>
        <fullName evidence="10">C-type cytochrome</fullName>
    </submittedName>
</protein>
<comment type="subcellular location">
    <subcellularLocation>
        <location evidence="1">Periplasm</location>
    </subcellularLocation>
</comment>
<evidence type="ECO:0000256" key="5">
    <source>
        <dbReference type="ARBA" id="ARBA00022764"/>
    </source>
</evidence>